<gene>
    <name evidence="1" type="ORF">DP116_10465</name>
</gene>
<evidence type="ECO:0000313" key="1">
    <source>
        <dbReference type="EMBL" id="NMG19862.1"/>
    </source>
</evidence>
<dbReference type="Proteomes" id="UP000718564">
    <property type="component" value="Unassembled WGS sequence"/>
</dbReference>
<evidence type="ECO:0008006" key="3">
    <source>
        <dbReference type="Google" id="ProtNLM"/>
    </source>
</evidence>
<dbReference type="EMBL" id="QMEB01000063">
    <property type="protein sequence ID" value="NMG19862.1"/>
    <property type="molecule type" value="Genomic_DNA"/>
</dbReference>
<organism evidence="1 2">
    <name type="scientific">Brasilonema bromeliae SPC951</name>
    <dbReference type="NCBI Taxonomy" id="385972"/>
    <lineage>
        <taxon>Bacteria</taxon>
        <taxon>Bacillati</taxon>
        <taxon>Cyanobacteriota</taxon>
        <taxon>Cyanophyceae</taxon>
        <taxon>Nostocales</taxon>
        <taxon>Scytonemataceae</taxon>
        <taxon>Brasilonema</taxon>
        <taxon>Bromeliae group (in: Brasilonema)</taxon>
    </lineage>
</organism>
<dbReference type="Gene3D" id="1.25.10.10">
    <property type="entry name" value="Leucine-rich Repeat Variant"/>
    <property type="match status" value="1"/>
</dbReference>
<proteinExistence type="predicted"/>
<accession>A0ABX1P8P8</accession>
<dbReference type="InterPro" id="IPR011989">
    <property type="entry name" value="ARM-like"/>
</dbReference>
<comment type="caution">
    <text evidence="1">The sequence shown here is derived from an EMBL/GenBank/DDBJ whole genome shotgun (WGS) entry which is preliminary data.</text>
</comment>
<dbReference type="InterPro" id="IPR014951">
    <property type="entry name" value="DUF1822"/>
</dbReference>
<sequence>MSTMLEAFITLYPEQTWLEVSPKQLEETMPSQQEYSYDVARSTAFTNRLTLNAFVDWFKAESGIDEQLKVWPSLDALPSIWEMVNGTAIQLGETRVVLIPSQEIDINEFCVPAEWVDIPSWAADYYYLAVQVSPEDCWLRICGYTTHKKLKQAGLYDTIKRTYSLEQEELIEDLNVMWVARSFGCDTRLRSRSVPEGLSAPYACGTATPIGASVCPLGNRKAAIKPLPSLSQAQAENLLAQLSQRSCYSPRLKVDFEQWATLMENEKWRQHLYERRIAQAVAPQPVLVNLSQWFSNVFEEYWQIVEDIFAPTELIPVLSSRSPEPDRESKLKAIASIIPLLNPHHEELLRCQAAGVLGKIGVGSHDVSIALTELLHTARDEKTRWQAAISLGKVNPDHPEAGRQRAKLIDLGMQLGGYPVALIVAVMPRTDGKVNVFVQVQPTQVETLLPPGMKLGLLSESEEIIREVEARKNALGQGKDESIQLVFSCSSATHFRVKVTCNNVNFTESFVI</sequence>
<keyword evidence="2" id="KW-1185">Reference proteome</keyword>
<evidence type="ECO:0000313" key="2">
    <source>
        <dbReference type="Proteomes" id="UP000718564"/>
    </source>
</evidence>
<protein>
    <recommendedName>
        <fullName evidence="3">DUF1822 family protein</fullName>
    </recommendedName>
</protein>
<dbReference type="Pfam" id="PF08852">
    <property type="entry name" value="DUF1822"/>
    <property type="match status" value="2"/>
</dbReference>
<name>A0ABX1P8P8_9CYAN</name>
<reference evidence="1 2" key="1">
    <citation type="submission" date="2018-06" db="EMBL/GenBank/DDBJ databases">
        <title>Comparative genomics of Brasilonema spp. strains.</title>
        <authorList>
            <person name="Alvarenga D.O."/>
            <person name="Fiore M.F."/>
            <person name="Varani A.M."/>
        </authorList>
    </citation>
    <scope>NUCLEOTIDE SEQUENCE [LARGE SCALE GENOMIC DNA]</scope>
    <source>
        <strain evidence="1 2">SPC951</strain>
    </source>
</reference>
<dbReference type="RefSeq" id="WP_169155130.1">
    <property type="nucleotide sequence ID" value="NZ_CAWPJE010000032.1"/>
</dbReference>